<protein>
    <recommendedName>
        <fullName evidence="5">Phosphoserine phosphatase</fullName>
        <ecNumber evidence="4">3.1.3.3</ecNumber>
    </recommendedName>
    <alternativeName>
        <fullName evidence="11">O-phosphoserine phosphohydrolase</fullName>
    </alternativeName>
</protein>
<dbReference type="NCBIfam" id="TIGR00338">
    <property type="entry name" value="serB"/>
    <property type="match status" value="1"/>
</dbReference>
<dbReference type="InterPro" id="IPR050582">
    <property type="entry name" value="HAD-like_SerB"/>
</dbReference>
<comment type="similarity">
    <text evidence="3">Belongs to the HAD-like hydrolase superfamily. SerB family.</text>
</comment>
<dbReference type="GO" id="GO:0006564">
    <property type="term" value="P:L-serine biosynthetic process"/>
    <property type="evidence" value="ECO:0007669"/>
    <property type="project" value="UniProtKB-KW"/>
</dbReference>
<feature type="active site" description="Proton donor" evidence="12">
    <location>
        <position position="130"/>
    </location>
</feature>
<keyword evidence="6" id="KW-0028">Amino-acid biosynthesis</keyword>
<keyword evidence="9" id="KW-0460">Magnesium</keyword>
<sequence>MAASRELTAHLCRRASRVCFTPPPPDLEEESETGGGVVARVEAPSYLPRLVGALPLTRLRRLFHNHNYAVLLVRTLGILQCRTKLPRDAARPLLVRRLLPPRHPCRRSACHNMDPRYLWKNADAVCFDVDSTVIREEGIDELAKFCGKGDEVAALTKKAMGGAMSFRESLSMRLGIIRPTMSQIQEFIRSHPPTLSNHVKELISILHRRGTDVYLISGGFRSLISPVALQLNIPLQNIYANKMKFFFNGDFAGFDESSLTSSNGGKGKVIAELKRNFGYSNLVMIGDGATDLEACPPADAFIGYGGNVVREEVKKNAKWFITDFRELIDALN</sequence>
<evidence type="ECO:0000256" key="8">
    <source>
        <dbReference type="ARBA" id="ARBA00022801"/>
    </source>
</evidence>
<keyword evidence="7" id="KW-0479">Metal-binding</keyword>
<dbReference type="EC" id="3.1.3.3" evidence="4"/>
<evidence type="ECO:0000313" key="14">
    <source>
        <dbReference type="Proteomes" id="UP000466442"/>
    </source>
</evidence>
<keyword evidence="8" id="KW-0378">Hydrolase</keyword>
<dbReference type="Proteomes" id="UP000466442">
    <property type="component" value="Unassembled WGS sequence"/>
</dbReference>
<evidence type="ECO:0000256" key="11">
    <source>
        <dbReference type="ARBA" id="ARBA00031693"/>
    </source>
</evidence>
<comment type="caution">
    <text evidence="13">The sequence shown here is derived from an EMBL/GenBank/DDBJ whole genome shotgun (WGS) entry which is preliminary data.</text>
</comment>
<evidence type="ECO:0000256" key="7">
    <source>
        <dbReference type="ARBA" id="ARBA00022723"/>
    </source>
</evidence>
<dbReference type="CDD" id="cd04309">
    <property type="entry name" value="HAD_PSP_eu"/>
    <property type="match status" value="1"/>
</dbReference>
<comment type="pathway">
    <text evidence="2">Amino-acid biosynthesis; L-serine biosynthesis; L-serine from 3-phospho-D-glycerate: step 3/3.</text>
</comment>
<organism evidence="13 14">
    <name type="scientific">Apolygus lucorum</name>
    <name type="common">Small green plant bug</name>
    <name type="synonym">Lygocoris lucorum</name>
    <dbReference type="NCBI Taxonomy" id="248454"/>
    <lineage>
        <taxon>Eukaryota</taxon>
        <taxon>Metazoa</taxon>
        <taxon>Ecdysozoa</taxon>
        <taxon>Arthropoda</taxon>
        <taxon>Hexapoda</taxon>
        <taxon>Insecta</taxon>
        <taxon>Pterygota</taxon>
        <taxon>Neoptera</taxon>
        <taxon>Paraneoptera</taxon>
        <taxon>Hemiptera</taxon>
        <taxon>Heteroptera</taxon>
        <taxon>Panheteroptera</taxon>
        <taxon>Cimicomorpha</taxon>
        <taxon>Miridae</taxon>
        <taxon>Mirini</taxon>
        <taxon>Apolygus</taxon>
    </lineage>
</organism>
<proteinExistence type="inferred from homology"/>
<evidence type="ECO:0000256" key="10">
    <source>
        <dbReference type="ARBA" id="ARBA00023299"/>
    </source>
</evidence>
<dbReference type="Gene3D" id="3.40.50.1000">
    <property type="entry name" value="HAD superfamily/HAD-like"/>
    <property type="match status" value="1"/>
</dbReference>
<dbReference type="GO" id="GO:0005737">
    <property type="term" value="C:cytoplasm"/>
    <property type="evidence" value="ECO:0007669"/>
    <property type="project" value="TreeGrafter"/>
</dbReference>
<dbReference type="PANTHER" id="PTHR43344:SF2">
    <property type="entry name" value="PHOSPHOSERINE PHOSPHATASE"/>
    <property type="match status" value="1"/>
</dbReference>
<dbReference type="NCBIfam" id="TIGR01488">
    <property type="entry name" value="HAD-SF-IB"/>
    <property type="match status" value="1"/>
</dbReference>
<dbReference type="Gene3D" id="1.10.150.210">
    <property type="entry name" value="Phosphoserine phosphatase, domain 2"/>
    <property type="match status" value="1"/>
</dbReference>
<name>A0A8S9XET4_APOLU</name>
<dbReference type="FunFam" id="3.40.50.1000:FF:000077">
    <property type="entry name" value="Phosphoserine phosphatase, chloroplastic"/>
    <property type="match status" value="1"/>
</dbReference>
<gene>
    <name evidence="13" type="ORF">GE061_018272</name>
</gene>
<evidence type="ECO:0000256" key="12">
    <source>
        <dbReference type="PIRSR" id="PIRSR604469-1"/>
    </source>
</evidence>
<evidence type="ECO:0000256" key="9">
    <source>
        <dbReference type="ARBA" id="ARBA00022842"/>
    </source>
</evidence>
<evidence type="ECO:0000256" key="6">
    <source>
        <dbReference type="ARBA" id="ARBA00022605"/>
    </source>
</evidence>
<feature type="active site" description="Nucleophile" evidence="12">
    <location>
        <position position="128"/>
    </location>
</feature>
<dbReference type="EMBL" id="WIXP02000008">
    <property type="protein sequence ID" value="KAF6207034.1"/>
    <property type="molecule type" value="Genomic_DNA"/>
</dbReference>
<dbReference type="InterPro" id="IPR004469">
    <property type="entry name" value="PSP"/>
</dbReference>
<evidence type="ECO:0000313" key="13">
    <source>
        <dbReference type="EMBL" id="KAF6207034.1"/>
    </source>
</evidence>
<dbReference type="InterPro" id="IPR036412">
    <property type="entry name" value="HAD-like_sf"/>
</dbReference>
<dbReference type="OrthoDB" id="27226at2759"/>
<reference evidence="13" key="1">
    <citation type="journal article" date="2021" name="Mol. Ecol. Resour.">
        <title>Apolygus lucorum genome provides insights into omnivorousness and mesophyll feeding.</title>
        <authorList>
            <person name="Liu Y."/>
            <person name="Liu H."/>
            <person name="Wang H."/>
            <person name="Huang T."/>
            <person name="Liu B."/>
            <person name="Yang B."/>
            <person name="Yin L."/>
            <person name="Li B."/>
            <person name="Zhang Y."/>
            <person name="Zhang S."/>
            <person name="Jiang F."/>
            <person name="Zhang X."/>
            <person name="Ren Y."/>
            <person name="Wang B."/>
            <person name="Wang S."/>
            <person name="Lu Y."/>
            <person name="Wu K."/>
            <person name="Fan W."/>
            <person name="Wang G."/>
        </authorList>
    </citation>
    <scope>NUCLEOTIDE SEQUENCE</scope>
    <source>
        <strain evidence="13">12Hb</strain>
    </source>
</reference>
<evidence type="ECO:0000256" key="4">
    <source>
        <dbReference type="ARBA" id="ARBA00012640"/>
    </source>
</evidence>
<keyword evidence="14" id="KW-1185">Reference proteome</keyword>
<comment type="cofactor">
    <cofactor evidence="1">
        <name>Mg(2+)</name>
        <dbReference type="ChEBI" id="CHEBI:18420"/>
    </cofactor>
</comment>
<dbReference type="InterPro" id="IPR023214">
    <property type="entry name" value="HAD_sf"/>
</dbReference>
<dbReference type="GO" id="GO:0000287">
    <property type="term" value="F:magnesium ion binding"/>
    <property type="evidence" value="ECO:0007669"/>
    <property type="project" value="TreeGrafter"/>
</dbReference>
<evidence type="ECO:0000256" key="2">
    <source>
        <dbReference type="ARBA" id="ARBA00005135"/>
    </source>
</evidence>
<evidence type="ECO:0000256" key="5">
    <source>
        <dbReference type="ARBA" id="ARBA00015196"/>
    </source>
</evidence>
<evidence type="ECO:0000256" key="3">
    <source>
        <dbReference type="ARBA" id="ARBA00009184"/>
    </source>
</evidence>
<dbReference type="FunFam" id="1.10.150.210:FF:000002">
    <property type="entry name" value="Phosphoserine phosphatase"/>
    <property type="match status" value="1"/>
</dbReference>
<dbReference type="SUPFAM" id="SSF56784">
    <property type="entry name" value="HAD-like"/>
    <property type="match status" value="1"/>
</dbReference>
<dbReference type="PANTHER" id="PTHR43344">
    <property type="entry name" value="PHOSPHOSERINE PHOSPHATASE"/>
    <property type="match status" value="1"/>
</dbReference>
<accession>A0A8S9XET4</accession>
<dbReference type="GO" id="GO:0036424">
    <property type="term" value="F:L-phosphoserine phosphatase activity"/>
    <property type="evidence" value="ECO:0007669"/>
    <property type="project" value="InterPro"/>
</dbReference>
<dbReference type="AlphaFoldDB" id="A0A8S9XET4"/>
<evidence type="ECO:0000256" key="1">
    <source>
        <dbReference type="ARBA" id="ARBA00001946"/>
    </source>
</evidence>
<keyword evidence="10" id="KW-0718">Serine biosynthesis</keyword>
<dbReference type="Pfam" id="PF00702">
    <property type="entry name" value="Hydrolase"/>
    <property type="match status" value="1"/>
</dbReference>